<evidence type="ECO:0008006" key="3">
    <source>
        <dbReference type="Google" id="ProtNLM"/>
    </source>
</evidence>
<sequence length="90" mass="9770">MDNVVDRSKRIQSALTDVDEAVGQTNDMIYQIATATGEQSSVVDEINRNITRLNGLSQQSVEIVGDTNKVAEDIATMAKGLNTNVGRFKV</sequence>
<protein>
    <recommendedName>
        <fullName evidence="3">t-SNARE coiled-coil homology domain-containing protein</fullName>
    </recommendedName>
</protein>
<dbReference type="PANTHER" id="PTHR32089:SF112">
    <property type="entry name" value="LYSOZYME-LIKE PROTEIN-RELATED"/>
    <property type="match status" value="1"/>
</dbReference>
<dbReference type="EMBL" id="BMGJ01000003">
    <property type="protein sequence ID" value="GGD57190.1"/>
    <property type="molecule type" value="Genomic_DNA"/>
</dbReference>
<keyword evidence="2" id="KW-1185">Reference proteome</keyword>
<name>A0ABQ1R3R2_9ALTE</name>
<organism evidence="1 2">
    <name type="scientific">Lacimicrobium alkaliphilum</name>
    <dbReference type="NCBI Taxonomy" id="1526571"/>
    <lineage>
        <taxon>Bacteria</taxon>
        <taxon>Pseudomonadati</taxon>
        <taxon>Pseudomonadota</taxon>
        <taxon>Gammaproteobacteria</taxon>
        <taxon>Alteromonadales</taxon>
        <taxon>Alteromonadaceae</taxon>
        <taxon>Lacimicrobium</taxon>
    </lineage>
</organism>
<reference evidence="2" key="1">
    <citation type="journal article" date="2019" name="Int. J. Syst. Evol. Microbiol.">
        <title>The Global Catalogue of Microorganisms (GCM) 10K type strain sequencing project: providing services to taxonomists for standard genome sequencing and annotation.</title>
        <authorList>
            <consortium name="The Broad Institute Genomics Platform"/>
            <consortium name="The Broad Institute Genome Sequencing Center for Infectious Disease"/>
            <person name="Wu L."/>
            <person name="Ma J."/>
        </authorList>
    </citation>
    <scope>NUCLEOTIDE SEQUENCE [LARGE SCALE GENOMIC DNA]</scope>
    <source>
        <strain evidence="2">CGMCC 1.12923</strain>
    </source>
</reference>
<dbReference type="SUPFAM" id="SSF58104">
    <property type="entry name" value="Methyl-accepting chemotaxis protein (MCP) signaling domain"/>
    <property type="match status" value="1"/>
</dbReference>
<dbReference type="Gene3D" id="1.10.287.950">
    <property type="entry name" value="Methyl-accepting chemotaxis protein"/>
    <property type="match status" value="1"/>
</dbReference>
<dbReference type="Proteomes" id="UP000614272">
    <property type="component" value="Unassembled WGS sequence"/>
</dbReference>
<dbReference type="PANTHER" id="PTHR32089">
    <property type="entry name" value="METHYL-ACCEPTING CHEMOTAXIS PROTEIN MCPB"/>
    <property type="match status" value="1"/>
</dbReference>
<gene>
    <name evidence="1" type="ORF">GCM10011357_10820</name>
</gene>
<evidence type="ECO:0000313" key="2">
    <source>
        <dbReference type="Proteomes" id="UP000614272"/>
    </source>
</evidence>
<evidence type="ECO:0000313" key="1">
    <source>
        <dbReference type="EMBL" id="GGD57190.1"/>
    </source>
</evidence>
<accession>A0ABQ1R3R2</accession>
<comment type="caution">
    <text evidence="1">The sequence shown here is derived from an EMBL/GenBank/DDBJ whole genome shotgun (WGS) entry which is preliminary data.</text>
</comment>
<proteinExistence type="predicted"/>